<proteinExistence type="inferred from homology"/>
<dbReference type="InterPro" id="IPR005122">
    <property type="entry name" value="Uracil-DNA_glycosylase-like"/>
</dbReference>
<feature type="domain" description="Uracil-DNA glycosylase-like" evidence="9">
    <location>
        <begin position="100"/>
        <end position="275"/>
    </location>
</feature>
<accession>A0AAD9NIB5</accession>
<evidence type="ECO:0000256" key="1">
    <source>
        <dbReference type="ARBA" id="ARBA00004123"/>
    </source>
</evidence>
<evidence type="ECO:0000256" key="5">
    <source>
        <dbReference type="ARBA" id="ARBA00023125"/>
    </source>
</evidence>
<keyword evidence="7" id="KW-0539">Nucleus</keyword>
<dbReference type="AlphaFoldDB" id="A0AAD9NIB5"/>
<dbReference type="SUPFAM" id="SSF52141">
    <property type="entry name" value="Uracil-DNA glycosylase-like"/>
    <property type="match status" value="1"/>
</dbReference>
<dbReference type="PANTHER" id="PTHR13235:SF2">
    <property type="entry name" value="SINGLE-STRAND SELECTIVE MONOFUNCTIONAL URACIL DNA GLYCOSYLASE"/>
    <property type="match status" value="1"/>
</dbReference>
<comment type="similarity">
    <text evidence="2">Belongs to the uracil-DNA glycosylase (UDG) superfamily. SMUG1 family.</text>
</comment>
<comment type="subcellular location">
    <subcellularLocation>
        <location evidence="1">Nucleus</location>
    </subcellularLocation>
</comment>
<protein>
    <recommendedName>
        <fullName evidence="9">Uracil-DNA glycosylase-like domain-containing protein</fullName>
    </recommendedName>
</protein>
<keyword evidence="5" id="KW-0238">DNA-binding</keyword>
<evidence type="ECO:0000256" key="8">
    <source>
        <dbReference type="SAM" id="MobiDB-lite"/>
    </source>
</evidence>
<evidence type="ECO:0000256" key="4">
    <source>
        <dbReference type="ARBA" id="ARBA00022801"/>
    </source>
</evidence>
<evidence type="ECO:0000256" key="6">
    <source>
        <dbReference type="ARBA" id="ARBA00023204"/>
    </source>
</evidence>
<dbReference type="Gene3D" id="3.40.470.10">
    <property type="entry name" value="Uracil-DNA glycosylase-like domain"/>
    <property type="match status" value="1"/>
</dbReference>
<keyword evidence="4" id="KW-0378">Hydrolase</keyword>
<keyword evidence="3" id="KW-0227">DNA damage</keyword>
<dbReference type="GO" id="GO:0000703">
    <property type="term" value="F:oxidized pyrimidine nucleobase lesion DNA N-glycosylase activity"/>
    <property type="evidence" value="ECO:0007669"/>
    <property type="project" value="TreeGrafter"/>
</dbReference>
<dbReference type="GO" id="GO:0006284">
    <property type="term" value="P:base-excision repair"/>
    <property type="evidence" value="ECO:0007669"/>
    <property type="project" value="InterPro"/>
</dbReference>
<keyword evidence="6" id="KW-0234">DNA repair</keyword>
<evidence type="ECO:0000313" key="11">
    <source>
        <dbReference type="Proteomes" id="UP001209878"/>
    </source>
</evidence>
<gene>
    <name evidence="10" type="ORF">NP493_1102g00035</name>
</gene>
<dbReference type="GO" id="GO:0003677">
    <property type="term" value="F:DNA binding"/>
    <property type="evidence" value="ECO:0007669"/>
    <property type="project" value="UniProtKB-KW"/>
</dbReference>
<dbReference type="GO" id="GO:0005634">
    <property type="term" value="C:nucleus"/>
    <property type="evidence" value="ECO:0007669"/>
    <property type="project" value="UniProtKB-SubCell"/>
</dbReference>
<evidence type="ECO:0000259" key="9">
    <source>
        <dbReference type="Pfam" id="PF03167"/>
    </source>
</evidence>
<evidence type="ECO:0000256" key="2">
    <source>
        <dbReference type="ARBA" id="ARBA00007889"/>
    </source>
</evidence>
<dbReference type="InterPro" id="IPR036895">
    <property type="entry name" value="Uracil-DNA_glycosylase-like_sf"/>
</dbReference>
<evidence type="ECO:0000256" key="7">
    <source>
        <dbReference type="ARBA" id="ARBA00023242"/>
    </source>
</evidence>
<dbReference type="GO" id="GO:0017065">
    <property type="term" value="F:single-strand selective uracil DNA N-glycosylase activity"/>
    <property type="evidence" value="ECO:0007669"/>
    <property type="project" value="InterPro"/>
</dbReference>
<dbReference type="InterPro" id="IPR039134">
    <property type="entry name" value="SMUG1"/>
</dbReference>
<dbReference type="PANTHER" id="PTHR13235">
    <property type="entry name" value="SINGLE-STRAND SELECTIVE MONOFUNCTIONAL URACIL DNA GLYCOSYLASE"/>
    <property type="match status" value="1"/>
</dbReference>
<comment type="caution">
    <text evidence="10">The sequence shown here is derived from an EMBL/GenBank/DDBJ whole genome shotgun (WGS) entry which is preliminary data.</text>
</comment>
<name>A0AAD9NIB5_RIDPI</name>
<feature type="region of interest" description="Disordered" evidence="8">
    <location>
        <begin position="1"/>
        <end position="26"/>
    </location>
</feature>
<reference evidence="10" key="1">
    <citation type="journal article" date="2023" name="Mol. Biol. Evol.">
        <title>Third-Generation Sequencing Reveals the Adaptive Role of the Epigenome in Three Deep-Sea Polychaetes.</title>
        <authorList>
            <person name="Perez M."/>
            <person name="Aroh O."/>
            <person name="Sun Y."/>
            <person name="Lan Y."/>
            <person name="Juniper S.K."/>
            <person name="Young C.R."/>
            <person name="Angers B."/>
            <person name="Qian P.Y."/>
        </authorList>
    </citation>
    <scope>NUCLEOTIDE SEQUENCE</scope>
    <source>
        <strain evidence="10">R07B-5</strain>
    </source>
</reference>
<dbReference type="Proteomes" id="UP001209878">
    <property type="component" value="Unassembled WGS sequence"/>
</dbReference>
<dbReference type="EMBL" id="JAODUO010001101">
    <property type="protein sequence ID" value="KAK2171115.1"/>
    <property type="molecule type" value="Genomic_DNA"/>
</dbReference>
<dbReference type="Pfam" id="PF03167">
    <property type="entry name" value="UDG"/>
    <property type="match status" value="1"/>
</dbReference>
<evidence type="ECO:0000313" key="10">
    <source>
        <dbReference type="EMBL" id="KAK2171115.1"/>
    </source>
</evidence>
<dbReference type="CDD" id="cd19374">
    <property type="entry name" value="UDG-F3_SMUG1-like"/>
    <property type="match status" value="1"/>
</dbReference>
<keyword evidence="11" id="KW-1185">Reference proteome</keyword>
<evidence type="ECO:0000256" key="3">
    <source>
        <dbReference type="ARBA" id="ARBA00022763"/>
    </source>
</evidence>
<sequence>MSQKGKSATKRHKQTEPGEINEGQNPAKICRPSIENILHVSLTSSHGDCAASGNIAEQFLALEKKLVHQLKALHFSEPVTHIYNPVEYAAEPHKAYVHRYCRSTKAVLFLGMNPGPYGMAQTGVPFGEVTMVKQWLQISGHVDKPENEHPKRPISGFDCQRKEVSGDRFWSLFRKLCGTADVFFRQCFVHNLCPLIFLNKTGRNLTPPELCAAERNAANKICERALCDIVRLLRVKTIIGVGKFAQKRAQVALKDGGIEGVAVEAILHPSPASPAANKGWLEVADRQLTDLGIMPYLSDQTTV</sequence>
<dbReference type="FunFam" id="3.40.470.10:FF:000005">
    <property type="entry name" value="Single-strand selective monofunctional uracil DNA glycosylase"/>
    <property type="match status" value="1"/>
</dbReference>
<organism evidence="10 11">
    <name type="scientific">Ridgeia piscesae</name>
    <name type="common">Tubeworm</name>
    <dbReference type="NCBI Taxonomy" id="27915"/>
    <lineage>
        <taxon>Eukaryota</taxon>
        <taxon>Metazoa</taxon>
        <taxon>Spiralia</taxon>
        <taxon>Lophotrochozoa</taxon>
        <taxon>Annelida</taxon>
        <taxon>Polychaeta</taxon>
        <taxon>Sedentaria</taxon>
        <taxon>Canalipalpata</taxon>
        <taxon>Sabellida</taxon>
        <taxon>Siboglinidae</taxon>
        <taxon>Ridgeia</taxon>
    </lineage>
</organism>